<accession>A0ABD0UDP0</accession>
<gene>
    <name evidence="3" type="ORF">M5K25_018914</name>
</gene>
<proteinExistence type="predicted"/>
<dbReference type="Pfam" id="PF23559">
    <property type="entry name" value="WHD_DRP"/>
    <property type="match status" value="1"/>
</dbReference>
<organism evidence="3 4">
    <name type="scientific">Dendrobium thyrsiflorum</name>
    <name type="common">Pinecone-like raceme dendrobium</name>
    <name type="synonym">Orchid</name>
    <dbReference type="NCBI Taxonomy" id="117978"/>
    <lineage>
        <taxon>Eukaryota</taxon>
        <taxon>Viridiplantae</taxon>
        <taxon>Streptophyta</taxon>
        <taxon>Embryophyta</taxon>
        <taxon>Tracheophyta</taxon>
        <taxon>Spermatophyta</taxon>
        <taxon>Magnoliopsida</taxon>
        <taxon>Liliopsida</taxon>
        <taxon>Asparagales</taxon>
        <taxon>Orchidaceae</taxon>
        <taxon>Epidendroideae</taxon>
        <taxon>Malaxideae</taxon>
        <taxon>Dendrobiinae</taxon>
        <taxon>Dendrobium</taxon>
    </lineage>
</organism>
<name>A0ABD0UDP0_DENTH</name>
<feature type="domain" description="Disease resistance protein winged helix" evidence="2">
    <location>
        <begin position="530"/>
        <end position="573"/>
    </location>
</feature>
<dbReference type="EMBL" id="JANQDX010000015">
    <property type="protein sequence ID" value="KAL0910823.1"/>
    <property type="molecule type" value="Genomic_DNA"/>
</dbReference>
<protein>
    <recommendedName>
        <fullName evidence="2">Disease resistance protein winged helix domain-containing protein</fullName>
    </recommendedName>
</protein>
<comment type="caution">
    <text evidence="3">The sequence shown here is derived from an EMBL/GenBank/DDBJ whole genome shotgun (WGS) entry which is preliminary data.</text>
</comment>
<dbReference type="Proteomes" id="UP001552299">
    <property type="component" value="Unassembled WGS sequence"/>
</dbReference>
<evidence type="ECO:0000256" key="1">
    <source>
        <dbReference type="SAM" id="MobiDB-lite"/>
    </source>
</evidence>
<dbReference type="InterPro" id="IPR058922">
    <property type="entry name" value="WHD_DRP"/>
</dbReference>
<evidence type="ECO:0000313" key="4">
    <source>
        <dbReference type="Proteomes" id="UP001552299"/>
    </source>
</evidence>
<evidence type="ECO:0000259" key="2">
    <source>
        <dbReference type="Pfam" id="PF23559"/>
    </source>
</evidence>
<dbReference type="AlphaFoldDB" id="A0ABD0UDP0"/>
<reference evidence="3 4" key="1">
    <citation type="journal article" date="2024" name="Plant Biotechnol. J.">
        <title>Dendrobium thyrsiflorum genome and its molecular insights into genes involved in important horticultural traits.</title>
        <authorList>
            <person name="Chen B."/>
            <person name="Wang J.Y."/>
            <person name="Zheng P.J."/>
            <person name="Li K.L."/>
            <person name="Liang Y.M."/>
            <person name="Chen X.F."/>
            <person name="Zhang C."/>
            <person name="Zhao X."/>
            <person name="He X."/>
            <person name="Zhang G.Q."/>
            <person name="Liu Z.J."/>
            <person name="Xu Q."/>
        </authorList>
    </citation>
    <scope>NUCLEOTIDE SEQUENCE [LARGE SCALE GENOMIC DNA]</scope>
    <source>
        <strain evidence="3">GZMU011</strain>
    </source>
</reference>
<feature type="region of interest" description="Disordered" evidence="1">
    <location>
        <begin position="153"/>
        <end position="216"/>
    </location>
</feature>
<evidence type="ECO:0000313" key="3">
    <source>
        <dbReference type="EMBL" id="KAL0910823.1"/>
    </source>
</evidence>
<keyword evidence="4" id="KW-1185">Reference proteome</keyword>
<sequence>MYLKFLQYKDQQEELNPFVPRHRSFREVEVDFCFEWLESLRGFRRHAEEEDMNFKENENRWNLPLFSFQDRFTNLKKNKKNYIYPNEPSIESLQLMFDPEEKEEIFEKWFESSHSFQWAKTARTAELSLFLFASQPPLRLLFAQQRKTALPLAHSPPSLRETKRPLLPPSVSFSPVRKSPQPVASPCAARSPTPLPPFARDNAPAASLSRPTPRKAEPQSGFFFLANLRPRQARFSLPFDVSALSQICLQRPALLRLQGELYPNIIFSSLCFSIDSKNNDALLLNEPSPHCEGNCLGKYKTSFYIDENFLLLVERIKSLQRLEPGLLSVGPGHHYFSALWVVYCMALAMDFEHCFDFLPPGAHNDPLDAPNQHLLAPYLHSLAFPHILLPSPLSGKVPDEVFPFSLPRFPPPLPPDGFQSWCFSLPVLSHRTPPIEFETPTSSSSYPVDRPLALPWKTFFPPRLSSNASTFLAAIPKKPKFEEDFSDLRKNSANSSLPARISTAEIRQKQPTIGPKTCSDTNLIQWLKDLQSDDLVRLWVAEGFVKEMRDSLLEDVGEEYYNELIRRNLLQPDSHFFNAGPISSEKESIFAELCVFLKGNMSFRRNINFTSTKSVIYCYSEEEKQHHEAKMRCFNDKQLFEKKKKKKEEKQKMKQCSKIPKRHYEVREEGRYKLECSEITEGLFRVASLAYHPPSSVSQRTSEELTEV</sequence>